<proteinExistence type="inferred from homology"/>
<feature type="domain" description="Glutamate/phenylalanine/leucine/valine/L-tryptophan dehydrogenase dimerisation" evidence="3">
    <location>
        <begin position="167"/>
        <end position="203"/>
    </location>
</feature>
<dbReference type="SUPFAM" id="SSF53223">
    <property type="entry name" value="Aminoacid dehydrogenase-like, N-terminal domain"/>
    <property type="match status" value="1"/>
</dbReference>
<dbReference type="Pfam" id="PF02812">
    <property type="entry name" value="ELFV_dehydrog_N"/>
    <property type="match status" value="1"/>
</dbReference>
<evidence type="ECO:0000313" key="4">
    <source>
        <dbReference type="EMBL" id="ESN91377.1"/>
    </source>
</evidence>
<reference evidence="4 6" key="2">
    <citation type="journal article" date="2013" name="Nature">
        <title>Insights into bilaterian evolution from three spiralian genomes.</title>
        <authorList>
            <person name="Simakov O."/>
            <person name="Marletaz F."/>
            <person name="Cho S.J."/>
            <person name="Edsinger-Gonzales E."/>
            <person name="Havlak P."/>
            <person name="Hellsten U."/>
            <person name="Kuo D.H."/>
            <person name="Larsson T."/>
            <person name="Lv J."/>
            <person name="Arendt D."/>
            <person name="Savage R."/>
            <person name="Osoegawa K."/>
            <person name="de Jong P."/>
            <person name="Grimwood J."/>
            <person name="Chapman J.A."/>
            <person name="Shapiro H."/>
            <person name="Aerts A."/>
            <person name="Otillar R.P."/>
            <person name="Terry A.Y."/>
            <person name="Boore J.L."/>
            <person name="Grigoriev I.V."/>
            <person name="Lindberg D.R."/>
            <person name="Seaver E.C."/>
            <person name="Weisblat D.A."/>
            <person name="Putnam N.H."/>
            <person name="Rokhsar D.S."/>
        </authorList>
    </citation>
    <scope>NUCLEOTIDE SEQUENCE</scope>
</reference>
<dbReference type="InParanoid" id="T1EWQ7"/>
<dbReference type="eggNOG" id="KOG2250">
    <property type="taxonomic scope" value="Eukaryota"/>
</dbReference>
<dbReference type="GO" id="GO:0016491">
    <property type="term" value="F:oxidoreductase activity"/>
    <property type="evidence" value="ECO:0007669"/>
    <property type="project" value="UniProtKB-KW"/>
</dbReference>
<dbReference type="STRING" id="6412.T1EWQ7"/>
<reference evidence="5" key="3">
    <citation type="submission" date="2015-06" db="UniProtKB">
        <authorList>
            <consortium name="EnsemblMetazoa"/>
        </authorList>
    </citation>
    <scope>IDENTIFICATION</scope>
</reference>
<dbReference type="GeneID" id="20201007"/>
<keyword evidence="2" id="KW-0560">Oxidoreductase</keyword>
<dbReference type="Proteomes" id="UP000015101">
    <property type="component" value="Unassembled WGS sequence"/>
</dbReference>
<evidence type="ECO:0000256" key="1">
    <source>
        <dbReference type="ARBA" id="ARBA00006382"/>
    </source>
</evidence>
<dbReference type="RefSeq" id="XP_009030242.1">
    <property type="nucleotide sequence ID" value="XM_009031994.1"/>
</dbReference>
<dbReference type="CTD" id="20201007"/>
<dbReference type="GO" id="GO:0006520">
    <property type="term" value="P:amino acid metabolic process"/>
    <property type="evidence" value="ECO:0007669"/>
    <property type="project" value="InterPro"/>
</dbReference>
<reference evidence="6" key="1">
    <citation type="submission" date="2012-12" db="EMBL/GenBank/DDBJ databases">
        <authorList>
            <person name="Hellsten U."/>
            <person name="Grimwood J."/>
            <person name="Chapman J.A."/>
            <person name="Shapiro H."/>
            <person name="Aerts A."/>
            <person name="Otillar R.P."/>
            <person name="Terry A.Y."/>
            <person name="Boore J.L."/>
            <person name="Simakov O."/>
            <person name="Marletaz F."/>
            <person name="Cho S.-J."/>
            <person name="Edsinger-Gonzales E."/>
            <person name="Havlak P."/>
            <person name="Kuo D.-H."/>
            <person name="Larsson T."/>
            <person name="Lv J."/>
            <person name="Arendt D."/>
            <person name="Savage R."/>
            <person name="Osoegawa K."/>
            <person name="de Jong P."/>
            <person name="Lindberg D.R."/>
            <person name="Seaver E.C."/>
            <person name="Weisblat D.A."/>
            <person name="Putnam N.H."/>
            <person name="Grigoriev I.V."/>
            <person name="Rokhsar D.S."/>
        </authorList>
    </citation>
    <scope>NUCLEOTIDE SEQUENCE</scope>
</reference>
<evidence type="ECO:0000313" key="6">
    <source>
        <dbReference type="Proteomes" id="UP000015101"/>
    </source>
</evidence>
<evidence type="ECO:0000313" key="5">
    <source>
        <dbReference type="EnsemblMetazoa" id="HelroP165406"/>
    </source>
</evidence>
<dbReference type="InterPro" id="IPR006097">
    <property type="entry name" value="Glu/Leu/Phe/Val/Trp_DH_dimer"/>
</dbReference>
<dbReference type="Gene3D" id="3.40.50.10860">
    <property type="entry name" value="Leucine Dehydrogenase, chain A, domain 1"/>
    <property type="match status" value="1"/>
</dbReference>
<dbReference type="Gene3D" id="1.10.287.140">
    <property type="match status" value="1"/>
</dbReference>
<dbReference type="HOGENOM" id="CLU_1350214_0_0_1"/>
<sequence>MNAEKLQKSEPMEIPSCVRNYTNEYRIQQRTLGPQIAQKKQNNEADSFSQNLRPVFTGPILYHLSSMLKQSISRLKNKLPSIGALLSHSRSVATTSFLCSSSSPIDANDPEDNASFFEMVELYFDRASNLLEPALIKQSLSSAMPGSSNEDKVKKVKGILGIIKPCNRVIAITFPIKRDNGEFEIIEAWRAQHSDHKTPTKGG</sequence>
<dbReference type="OrthoDB" id="6718861at2759"/>
<dbReference type="KEGG" id="hro:HELRODRAFT_165406"/>
<dbReference type="PANTHER" id="PTHR11606">
    <property type="entry name" value="GLUTAMATE DEHYDROGENASE"/>
    <property type="match status" value="1"/>
</dbReference>
<dbReference type="EMBL" id="AMQM01002045">
    <property type="status" value="NOT_ANNOTATED_CDS"/>
    <property type="molecule type" value="Genomic_DNA"/>
</dbReference>
<dbReference type="EMBL" id="KB097700">
    <property type="protein sequence ID" value="ESN91377.1"/>
    <property type="molecule type" value="Genomic_DNA"/>
</dbReference>
<protein>
    <recommendedName>
        <fullName evidence="3">Glutamate/phenylalanine/leucine/valine/L-tryptophan dehydrogenase dimerisation domain-containing protein</fullName>
    </recommendedName>
</protein>
<comment type="similarity">
    <text evidence="1">Belongs to the Glu/Leu/Phe/Val dehydrogenases family.</text>
</comment>
<dbReference type="InterPro" id="IPR046346">
    <property type="entry name" value="Aminoacid_DH-like_N_sf"/>
</dbReference>
<name>T1EWQ7_HELRO</name>
<dbReference type="PANTHER" id="PTHR11606:SF13">
    <property type="entry name" value="GLUTAMATE DEHYDROGENASE 1, MITOCHONDRIAL"/>
    <property type="match status" value="1"/>
</dbReference>
<accession>T1EWQ7</accession>
<dbReference type="AlphaFoldDB" id="T1EWQ7"/>
<dbReference type="EnsemblMetazoa" id="HelroT165406">
    <property type="protein sequence ID" value="HelroP165406"/>
    <property type="gene ID" value="HelroG165406"/>
</dbReference>
<evidence type="ECO:0000259" key="3">
    <source>
        <dbReference type="Pfam" id="PF02812"/>
    </source>
</evidence>
<evidence type="ECO:0000256" key="2">
    <source>
        <dbReference type="ARBA" id="ARBA00023002"/>
    </source>
</evidence>
<keyword evidence="6" id="KW-1185">Reference proteome</keyword>
<organism evidence="5 6">
    <name type="scientific">Helobdella robusta</name>
    <name type="common">Californian leech</name>
    <dbReference type="NCBI Taxonomy" id="6412"/>
    <lineage>
        <taxon>Eukaryota</taxon>
        <taxon>Metazoa</taxon>
        <taxon>Spiralia</taxon>
        <taxon>Lophotrochozoa</taxon>
        <taxon>Annelida</taxon>
        <taxon>Clitellata</taxon>
        <taxon>Hirudinea</taxon>
        <taxon>Rhynchobdellida</taxon>
        <taxon>Glossiphoniidae</taxon>
        <taxon>Helobdella</taxon>
    </lineage>
</organism>
<gene>
    <name evidence="5" type="primary">20201007</name>
    <name evidence="4" type="ORF">HELRODRAFT_165406</name>
</gene>